<dbReference type="OrthoDB" id="7984201at2759"/>
<organism evidence="3 4">
    <name type="scientific">Zizania palustris</name>
    <name type="common">Northern wild rice</name>
    <dbReference type="NCBI Taxonomy" id="103762"/>
    <lineage>
        <taxon>Eukaryota</taxon>
        <taxon>Viridiplantae</taxon>
        <taxon>Streptophyta</taxon>
        <taxon>Embryophyta</taxon>
        <taxon>Tracheophyta</taxon>
        <taxon>Spermatophyta</taxon>
        <taxon>Magnoliopsida</taxon>
        <taxon>Liliopsida</taxon>
        <taxon>Poales</taxon>
        <taxon>Poaceae</taxon>
        <taxon>BOP clade</taxon>
        <taxon>Oryzoideae</taxon>
        <taxon>Oryzeae</taxon>
        <taxon>Zizaniinae</taxon>
        <taxon>Zizania</taxon>
    </lineage>
</organism>
<accession>A0A8J5T4E0</accession>
<dbReference type="EMBL" id="JAAALK010000285">
    <property type="protein sequence ID" value="KAG8066816.1"/>
    <property type="molecule type" value="Genomic_DNA"/>
</dbReference>
<evidence type="ECO:0008006" key="5">
    <source>
        <dbReference type="Google" id="ProtNLM"/>
    </source>
</evidence>
<keyword evidence="4" id="KW-1185">Reference proteome</keyword>
<keyword evidence="2" id="KW-0732">Signal</keyword>
<comment type="caution">
    <text evidence="3">The sequence shown here is derived from an EMBL/GenBank/DDBJ whole genome shotgun (WGS) entry which is preliminary data.</text>
</comment>
<dbReference type="Pfam" id="PF26178">
    <property type="entry name" value="PI-PLC_cat"/>
    <property type="match status" value="1"/>
</dbReference>
<dbReference type="InterPro" id="IPR051057">
    <property type="entry name" value="PI-PLC_domain"/>
</dbReference>
<sequence length="421" mass="43885">MHAFSHPSVKVMAAATLALLGAAVAASCLASAQGAALVGDACAPSPSSGCGAGLRCASCSPLPGTGPTVCSRTTPVDPKAHLGTGLPFNRYTWLTTHNSFAVVGTATRTGTPIIAPPNQEDTVTAQLKNGVRGLMLDAYDFQNDVWLCHSFSGKCYNFAAYAAACRCGLDQQPAVDVLKETRAFLEANPSEVITIFVEDYASPGAVGRVLGRSGLSKYLFPVAKMPKEGGDWPLLKDMIAQNHRLLVFTSNKGKEASDGMAYQWDYVLETQYGNDGLVGGWCPKRAESRPMDSPKQSLLLMNFFSTNPSQIWACGNNSAPLVAKLKACFHASASRWPNFIAVDFYTRSKGGGAPLATDVANGHLQCGCDNIAHCKAGSAFGSCAMLSPSPSPSPSPSASPKLPPPPSPSPAAAAPPALSSS</sequence>
<dbReference type="Proteomes" id="UP000729402">
    <property type="component" value="Unassembled WGS sequence"/>
</dbReference>
<evidence type="ECO:0000256" key="1">
    <source>
        <dbReference type="SAM" id="MobiDB-lite"/>
    </source>
</evidence>
<feature type="compositionally biased region" description="Pro residues" evidence="1">
    <location>
        <begin position="389"/>
        <end position="409"/>
    </location>
</feature>
<protein>
    <recommendedName>
        <fullName evidence="5">PI-PLC X domain-containing protein</fullName>
    </recommendedName>
</protein>
<proteinExistence type="predicted"/>
<evidence type="ECO:0000313" key="3">
    <source>
        <dbReference type="EMBL" id="KAG8066816.1"/>
    </source>
</evidence>
<name>A0A8J5T4E0_ZIZPA</name>
<reference evidence="3" key="2">
    <citation type="submission" date="2021-02" db="EMBL/GenBank/DDBJ databases">
        <authorList>
            <person name="Kimball J.A."/>
            <person name="Haas M.W."/>
            <person name="Macchietto M."/>
            <person name="Kono T."/>
            <person name="Duquette J."/>
            <person name="Shao M."/>
        </authorList>
    </citation>
    <scope>NUCLEOTIDE SEQUENCE</scope>
    <source>
        <tissue evidence="3">Fresh leaf tissue</tissue>
    </source>
</reference>
<evidence type="ECO:0000313" key="4">
    <source>
        <dbReference type="Proteomes" id="UP000729402"/>
    </source>
</evidence>
<evidence type="ECO:0000256" key="2">
    <source>
        <dbReference type="SAM" id="SignalP"/>
    </source>
</evidence>
<feature type="region of interest" description="Disordered" evidence="1">
    <location>
        <begin position="386"/>
        <end position="421"/>
    </location>
</feature>
<reference evidence="3" key="1">
    <citation type="journal article" date="2021" name="bioRxiv">
        <title>Whole Genome Assembly and Annotation of Northern Wild Rice, Zizania palustris L., Supports a Whole Genome Duplication in the Zizania Genus.</title>
        <authorList>
            <person name="Haas M."/>
            <person name="Kono T."/>
            <person name="Macchietto M."/>
            <person name="Millas R."/>
            <person name="McGilp L."/>
            <person name="Shao M."/>
            <person name="Duquette J."/>
            <person name="Hirsch C.N."/>
            <person name="Kimball J."/>
        </authorList>
    </citation>
    <scope>NUCLEOTIDE SEQUENCE</scope>
    <source>
        <tissue evidence="3">Fresh leaf tissue</tissue>
    </source>
</reference>
<feature type="compositionally biased region" description="Low complexity" evidence="1">
    <location>
        <begin position="410"/>
        <end position="421"/>
    </location>
</feature>
<dbReference type="GO" id="GO:0008081">
    <property type="term" value="F:phosphoric diester hydrolase activity"/>
    <property type="evidence" value="ECO:0007669"/>
    <property type="project" value="TreeGrafter"/>
</dbReference>
<gene>
    <name evidence="3" type="ORF">GUJ93_ZPchr0004g38963</name>
</gene>
<dbReference type="AlphaFoldDB" id="A0A8J5T4E0"/>
<dbReference type="CDD" id="cd08588">
    <property type="entry name" value="PI-PLCc_At5g67130_like"/>
    <property type="match status" value="1"/>
</dbReference>
<dbReference type="PANTHER" id="PTHR13593:SF48">
    <property type="entry name" value="OS04G0689300 PROTEIN"/>
    <property type="match status" value="1"/>
</dbReference>
<feature type="signal peptide" evidence="2">
    <location>
        <begin position="1"/>
        <end position="34"/>
    </location>
</feature>
<dbReference type="PANTHER" id="PTHR13593">
    <property type="match status" value="1"/>
</dbReference>
<dbReference type="PROSITE" id="PS50007">
    <property type="entry name" value="PIPLC_X_DOMAIN"/>
    <property type="match status" value="1"/>
</dbReference>
<feature type="chain" id="PRO_5035159832" description="PI-PLC X domain-containing protein" evidence="2">
    <location>
        <begin position="35"/>
        <end position="421"/>
    </location>
</feature>